<accession>A0ABQ7GID5</accession>
<dbReference type="EMBL" id="MU069761">
    <property type="protein sequence ID" value="KAF5834372.1"/>
    <property type="molecule type" value="Genomic_DNA"/>
</dbReference>
<dbReference type="Proteomes" id="UP000815325">
    <property type="component" value="Unassembled WGS sequence"/>
</dbReference>
<evidence type="ECO:0000313" key="2">
    <source>
        <dbReference type="EMBL" id="KAF5834372.1"/>
    </source>
</evidence>
<keyword evidence="3" id="KW-1185">Reference proteome</keyword>
<feature type="region of interest" description="Disordered" evidence="1">
    <location>
        <begin position="43"/>
        <end position="66"/>
    </location>
</feature>
<feature type="compositionally biased region" description="Polar residues" evidence="1">
    <location>
        <begin position="44"/>
        <end position="60"/>
    </location>
</feature>
<reference evidence="2" key="1">
    <citation type="submission" date="2017-08" db="EMBL/GenBank/DDBJ databases">
        <authorList>
            <person name="Polle J.E."/>
            <person name="Barry K."/>
            <person name="Cushman J."/>
            <person name="Schmutz J."/>
            <person name="Tran D."/>
            <person name="Hathwaick L.T."/>
            <person name="Yim W.C."/>
            <person name="Jenkins J."/>
            <person name="Mckie-Krisberg Z.M."/>
            <person name="Prochnik S."/>
            <person name="Lindquist E."/>
            <person name="Dockter R.B."/>
            <person name="Adam C."/>
            <person name="Molina H."/>
            <person name="Bunkerborg J."/>
            <person name="Jin E."/>
            <person name="Buchheim M."/>
            <person name="Magnuson J."/>
        </authorList>
    </citation>
    <scope>NUCLEOTIDE SEQUENCE</scope>
    <source>
        <strain evidence="2">CCAP 19/18</strain>
    </source>
</reference>
<gene>
    <name evidence="2" type="ORF">DUNSADRAFT_8995</name>
</gene>
<proteinExistence type="predicted"/>
<comment type="caution">
    <text evidence="2">The sequence shown here is derived from an EMBL/GenBank/DDBJ whole genome shotgun (WGS) entry which is preliminary data.</text>
</comment>
<evidence type="ECO:0000313" key="3">
    <source>
        <dbReference type="Proteomes" id="UP000815325"/>
    </source>
</evidence>
<name>A0ABQ7GID5_DUNSA</name>
<sequence>MIPPLRHGARHTSFLLAAVSQLSRDGAALCSGLHAVDSAARGADSQQQQCSLPRYQSTEAKPSPSIDPRAKAALMMQNEQKQTRGSKAQRTGLKLSPGMENMKATLFSILNDASTTATSAQHRDAVRGLRITLQKGLEQAKADQAKLLRATPQGASPLAVPLILPAEYRADKEMFYACFSALCRFYALPVHYLGPSEYVKRPELSNALEAAEEMEALLVAMEATPHLWIDQLFMDCLMWTLDLGQPKEDHGVRDEDGVIRVACKMFSRVSRTTSRVTPQNPTKTRESG</sequence>
<organism evidence="2 3">
    <name type="scientific">Dunaliella salina</name>
    <name type="common">Green alga</name>
    <name type="synonym">Protococcus salinus</name>
    <dbReference type="NCBI Taxonomy" id="3046"/>
    <lineage>
        <taxon>Eukaryota</taxon>
        <taxon>Viridiplantae</taxon>
        <taxon>Chlorophyta</taxon>
        <taxon>core chlorophytes</taxon>
        <taxon>Chlorophyceae</taxon>
        <taxon>CS clade</taxon>
        <taxon>Chlamydomonadales</taxon>
        <taxon>Dunaliellaceae</taxon>
        <taxon>Dunaliella</taxon>
    </lineage>
</organism>
<protein>
    <submittedName>
        <fullName evidence="2">Uncharacterized protein</fullName>
    </submittedName>
</protein>
<evidence type="ECO:0000256" key="1">
    <source>
        <dbReference type="SAM" id="MobiDB-lite"/>
    </source>
</evidence>